<proteinExistence type="predicted"/>
<evidence type="ECO:0000256" key="2">
    <source>
        <dbReference type="SAM" id="Phobius"/>
    </source>
</evidence>
<feature type="region of interest" description="Disordered" evidence="1">
    <location>
        <begin position="85"/>
        <end position="111"/>
    </location>
</feature>
<feature type="compositionally biased region" description="Basic and acidic residues" evidence="1">
    <location>
        <begin position="250"/>
        <end position="262"/>
    </location>
</feature>
<gene>
    <name evidence="3" type="ordered locus">Bind_1645</name>
</gene>
<reference evidence="4" key="1">
    <citation type="submission" date="2008-03" db="EMBL/GenBank/DDBJ databases">
        <title>Complete sequence of chromosome of Beijerinckia indica subsp. indica ATCC 9039.</title>
        <authorList>
            <consortium name="US DOE Joint Genome Institute"/>
            <person name="Copeland A."/>
            <person name="Lucas S."/>
            <person name="Lapidus A."/>
            <person name="Glavina del Rio T."/>
            <person name="Dalin E."/>
            <person name="Tice H."/>
            <person name="Bruce D."/>
            <person name="Goodwin L."/>
            <person name="Pitluck S."/>
            <person name="LaButti K."/>
            <person name="Schmutz J."/>
            <person name="Larimer F."/>
            <person name="Land M."/>
            <person name="Hauser L."/>
            <person name="Kyrpides N."/>
            <person name="Mikhailova N."/>
            <person name="Dunfield P.F."/>
            <person name="Dedysh S.N."/>
            <person name="Liesack W."/>
            <person name="Saw J.H."/>
            <person name="Alam M."/>
            <person name="Chen Y."/>
            <person name="Murrell J.C."/>
            <person name="Richardson P."/>
        </authorList>
    </citation>
    <scope>NUCLEOTIDE SEQUENCE [LARGE SCALE GENOMIC DNA]</scope>
    <source>
        <strain evidence="4">ATCC 9039 / DSM 1715 / NCIMB 8712</strain>
    </source>
</reference>
<organism evidence="3 4">
    <name type="scientific">Beijerinckia indica subsp. indica (strain ATCC 9039 / DSM 1715 / NCIMB 8712)</name>
    <dbReference type="NCBI Taxonomy" id="395963"/>
    <lineage>
        <taxon>Bacteria</taxon>
        <taxon>Pseudomonadati</taxon>
        <taxon>Pseudomonadota</taxon>
        <taxon>Alphaproteobacteria</taxon>
        <taxon>Hyphomicrobiales</taxon>
        <taxon>Beijerinckiaceae</taxon>
        <taxon>Beijerinckia</taxon>
    </lineage>
</organism>
<accession>B2IC21</accession>
<feature type="transmembrane region" description="Helical" evidence="2">
    <location>
        <begin position="36"/>
        <end position="56"/>
    </location>
</feature>
<sequence>MNYAVLAVGFLMALIGLITAYHGYGIIEIERGWTAVIAGVVALSGGVIIVVLGLILRALGQIRLLLEAEGHMAALTRATPLPDDLPVRPSLDLTRPAPNPFPEPEPTPYQSFHEPEPAQAFPAARAFGDGPPSTHQAWASEFGAPAILSSGLEAVLEEERARAVTRPHEAEPERASADLRTSAADLHEQDINVEPVFRRMPEANPAQHHDEKPFDAVQRNPIEADEPEITPTHQEESLAELDEAPIRHGREHDHEHDHDQAIEPHPPAWPESTEPTPAVASMIEDDILRLLGALEKPIADEVLEPHAPIIEEETAPAVPTEPEPEPEPLPAKQPEPAAPDAPTKSQTIIGRYEADGTAYVMFSDGSIEAHSARGVARFKSMAELKAYMEAEAQ</sequence>
<dbReference type="Proteomes" id="UP000001695">
    <property type="component" value="Chromosome"/>
</dbReference>
<reference evidence="3 4" key="2">
    <citation type="journal article" date="2010" name="J. Bacteriol.">
        <title>Complete genome sequence of Beijerinckia indica subsp. indica.</title>
        <authorList>
            <person name="Tamas I."/>
            <person name="Dedysh S.N."/>
            <person name="Liesack W."/>
            <person name="Stott M.B."/>
            <person name="Alam M."/>
            <person name="Murrell J.C."/>
            <person name="Dunfield P.F."/>
        </authorList>
    </citation>
    <scope>NUCLEOTIDE SEQUENCE [LARGE SCALE GENOMIC DNA]</scope>
    <source>
        <strain evidence="4">ATCC 9039 / DSM 1715 / NCIMB 8712</strain>
    </source>
</reference>
<evidence type="ECO:0000256" key="1">
    <source>
        <dbReference type="SAM" id="MobiDB-lite"/>
    </source>
</evidence>
<keyword evidence="2" id="KW-1133">Transmembrane helix</keyword>
<name>B2IC21_BEII9</name>
<evidence type="ECO:0000313" key="3">
    <source>
        <dbReference type="EMBL" id="ACB95276.1"/>
    </source>
</evidence>
<keyword evidence="4" id="KW-1185">Reference proteome</keyword>
<dbReference type="EMBL" id="CP001016">
    <property type="protein sequence ID" value="ACB95276.1"/>
    <property type="molecule type" value="Genomic_DNA"/>
</dbReference>
<dbReference type="OrthoDB" id="8455715at2"/>
<feature type="region of interest" description="Disordered" evidence="1">
    <location>
        <begin position="305"/>
        <end position="344"/>
    </location>
</feature>
<dbReference type="KEGG" id="bid:Bind_1645"/>
<keyword evidence="2" id="KW-0812">Transmembrane</keyword>
<dbReference type="eggNOG" id="ENOG50338VQ">
    <property type="taxonomic scope" value="Bacteria"/>
</dbReference>
<feature type="region of interest" description="Disordered" evidence="1">
    <location>
        <begin position="250"/>
        <end position="275"/>
    </location>
</feature>
<feature type="compositionally biased region" description="Pro residues" evidence="1">
    <location>
        <begin position="97"/>
        <end position="107"/>
    </location>
</feature>
<feature type="compositionally biased region" description="Pro residues" evidence="1">
    <location>
        <begin position="327"/>
        <end position="339"/>
    </location>
</feature>
<dbReference type="AlphaFoldDB" id="B2IC21"/>
<dbReference type="RefSeq" id="WP_012384633.1">
    <property type="nucleotide sequence ID" value="NC_010581.1"/>
</dbReference>
<evidence type="ECO:0000313" key="4">
    <source>
        <dbReference type="Proteomes" id="UP000001695"/>
    </source>
</evidence>
<keyword evidence="2" id="KW-0472">Membrane</keyword>
<dbReference type="HOGENOM" id="CLU_833693_0_0_5"/>
<protein>
    <submittedName>
        <fullName evidence="3">Uncharacterized protein</fullName>
    </submittedName>
</protein>